<feature type="region of interest" description="Disordered" evidence="6">
    <location>
        <begin position="403"/>
        <end position="491"/>
    </location>
</feature>
<keyword evidence="11" id="KW-1185">Reference proteome</keyword>
<dbReference type="Pfam" id="PF10358">
    <property type="entry name" value="NT-C2"/>
    <property type="match status" value="1"/>
</dbReference>
<dbReference type="InterPro" id="IPR050540">
    <property type="entry name" value="F-actin_Monoox_Mical"/>
</dbReference>
<dbReference type="SMART" id="SM00033">
    <property type="entry name" value="CH"/>
    <property type="match status" value="1"/>
</dbReference>
<feature type="region of interest" description="Disordered" evidence="6">
    <location>
        <begin position="3762"/>
        <end position="3810"/>
    </location>
</feature>
<dbReference type="STRING" id="244447.ENSCSEP00000029180"/>
<feature type="domain" description="Calponin-homology (CH)" evidence="7">
    <location>
        <begin position="3812"/>
        <end position="3917"/>
    </location>
</feature>
<name>A0A3P8WRD6_CYNSE</name>
<dbReference type="PROSITE" id="PS51840">
    <property type="entry name" value="C2_NT"/>
    <property type="match status" value="1"/>
</dbReference>
<feature type="compositionally biased region" description="Polar residues" evidence="6">
    <location>
        <begin position="3517"/>
        <end position="3527"/>
    </location>
</feature>
<dbReference type="InterPro" id="IPR001715">
    <property type="entry name" value="CH_dom"/>
</dbReference>
<feature type="compositionally biased region" description="Polar residues" evidence="6">
    <location>
        <begin position="3790"/>
        <end position="3810"/>
    </location>
</feature>
<feature type="region of interest" description="Disordered" evidence="6">
    <location>
        <begin position="182"/>
        <end position="217"/>
    </location>
</feature>
<evidence type="ECO:0000313" key="10">
    <source>
        <dbReference type="Ensembl" id="ENSCSEP00000029052.1"/>
    </source>
</evidence>
<evidence type="ECO:0000256" key="1">
    <source>
        <dbReference type="ARBA" id="ARBA00004177"/>
    </source>
</evidence>
<dbReference type="Ensembl" id="ENSCSET00000029450.1">
    <property type="protein sequence ID" value="ENSCSEP00000029052.1"/>
    <property type="gene ID" value="ENSCSEG00000018606.1"/>
</dbReference>
<protein>
    <recommendedName>
        <fullName evidence="12">C2 NT-type domain-containing protein</fullName>
    </recommendedName>
</protein>
<evidence type="ECO:0008006" key="12">
    <source>
        <dbReference type="Google" id="ProtNLM"/>
    </source>
</evidence>
<dbReference type="InterPro" id="IPR036872">
    <property type="entry name" value="CH_dom_sf"/>
</dbReference>
<keyword evidence="4 5" id="KW-0175">Coiled coil</keyword>
<evidence type="ECO:0000313" key="11">
    <source>
        <dbReference type="Proteomes" id="UP000265120"/>
    </source>
</evidence>
<feature type="region of interest" description="Disordered" evidence="6">
    <location>
        <begin position="3708"/>
        <end position="3745"/>
    </location>
</feature>
<evidence type="ECO:0000256" key="6">
    <source>
        <dbReference type="SAM" id="MobiDB-lite"/>
    </source>
</evidence>
<evidence type="ECO:0000256" key="2">
    <source>
        <dbReference type="ARBA" id="ARBA00022553"/>
    </source>
</evidence>
<dbReference type="InterPro" id="IPR022735">
    <property type="entry name" value="bMERB_dom"/>
</dbReference>
<accession>A0A3P8WRD6</accession>
<feature type="compositionally biased region" description="Basic and acidic residues" evidence="6">
    <location>
        <begin position="3556"/>
        <end position="3580"/>
    </location>
</feature>
<dbReference type="Gene3D" id="1.10.418.10">
    <property type="entry name" value="Calponin-like domain"/>
    <property type="match status" value="1"/>
</dbReference>
<dbReference type="PROSITE" id="PS51848">
    <property type="entry name" value="BMERB"/>
    <property type="match status" value="1"/>
</dbReference>
<dbReference type="GeneTree" id="ENSGT00940000161027"/>
<reference evidence="10 11" key="1">
    <citation type="journal article" date="2014" name="Nat. Genet.">
        <title>Whole-genome sequence of a flatfish provides insights into ZW sex chromosome evolution and adaptation to a benthic lifestyle.</title>
        <authorList>
            <person name="Chen S."/>
            <person name="Zhang G."/>
            <person name="Shao C."/>
            <person name="Huang Q."/>
            <person name="Liu G."/>
            <person name="Zhang P."/>
            <person name="Song W."/>
            <person name="An N."/>
            <person name="Chalopin D."/>
            <person name="Volff J.N."/>
            <person name="Hong Y."/>
            <person name="Li Q."/>
            <person name="Sha Z."/>
            <person name="Zhou H."/>
            <person name="Xie M."/>
            <person name="Yu Q."/>
            <person name="Liu Y."/>
            <person name="Xiang H."/>
            <person name="Wang N."/>
            <person name="Wu K."/>
            <person name="Yang C."/>
            <person name="Zhou Q."/>
            <person name="Liao X."/>
            <person name="Yang L."/>
            <person name="Hu Q."/>
            <person name="Zhang J."/>
            <person name="Meng L."/>
            <person name="Jin L."/>
            <person name="Tian Y."/>
            <person name="Lian J."/>
            <person name="Yang J."/>
            <person name="Miao G."/>
            <person name="Liu S."/>
            <person name="Liang Z."/>
            <person name="Yan F."/>
            <person name="Li Y."/>
            <person name="Sun B."/>
            <person name="Zhang H."/>
            <person name="Zhang J."/>
            <person name="Zhu Y."/>
            <person name="Du M."/>
            <person name="Zhao Y."/>
            <person name="Schartl M."/>
            <person name="Tang Q."/>
            <person name="Wang J."/>
        </authorList>
    </citation>
    <scope>NUCLEOTIDE SEQUENCE</scope>
</reference>
<proteinExistence type="predicted"/>
<evidence type="ECO:0000256" key="3">
    <source>
        <dbReference type="ARBA" id="ARBA00022753"/>
    </source>
</evidence>
<feature type="domain" description="BMERB" evidence="9">
    <location>
        <begin position="4070"/>
        <end position="4221"/>
    </location>
</feature>
<feature type="compositionally biased region" description="Polar residues" evidence="6">
    <location>
        <begin position="3536"/>
        <end position="3547"/>
    </location>
</feature>
<feature type="compositionally biased region" description="Acidic residues" evidence="6">
    <location>
        <begin position="187"/>
        <end position="196"/>
    </location>
</feature>
<feature type="domain" description="C2 NT-type" evidence="8">
    <location>
        <begin position="8"/>
        <end position="157"/>
    </location>
</feature>
<dbReference type="Pfam" id="PF12130">
    <property type="entry name" value="bMERB_dom"/>
    <property type="match status" value="1"/>
</dbReference>
<dbReference type="InterPro" id="IPR019448">
    <property type="entry name" value="NT-C2"/>
</dbReference>
<dbReference type="PANTHER" id="PTHR23167:SF91">
    <property type="entry name" value="EH DOMAIN-BINDING PROTEIN 1-LIKE PROTEIN 1"/>
    <property type="match status" value="1"/>
</dbReference>
<feature type="region of interest" description="Disordered" evidence="6">
    <location>
        <begin position="3515"/>
        <end position="3606"/>
    </location>
</feature>
<dbReference type="Pfam" id="PF00307">
    <property type="entry name" value="CH"/>
    <property type="match status" value="1"/>
</dbReference>
<feature type="coiled-coil region" evidence="5">
    <location>
        <begin position="4144"/>
        <end position="4171"/>
    </location>
</feature>
<feature type="compositionally biased region" description="Polar residues" evidence="6">
    <location>
        <begin position="455"/>
        <end position="486"/>
    </location>
</feature>
<feature type="region of interest" description="Disordered" evidence="6">
    <location>
        <begin position="4049"/>
        <end position="4079"/>
    </location>
</feature>
<dbReference type="SUPFAM" id="SSF47576">
    <property type="entry name" value="Calponin-homology domain, CH-domain"/>
    <property type="match status" value="1"/>
</dbReference>
<feature type="compositionally biased region" description="Basic and acidic residues" evidence="6">
    <location>
        <begin position="4063"/>
        <end position="4076"/>
    </location>
</feature>
<reference evidence="10" key="2">
    <citation type="submission" date="2025-05" db="UniProtKB">
        <authorList>
            <consortium name="Ensembl"/>
        </authorList>
    </citation>
    <scope>IDENTIFICATION</scope>
</reference>
<feature type="region of interest" description="Disordered" evidence="6">
    <location>
        <begin position="3976"/>
        <end position="4011"/>
    </location>
</feature>
<sequence length="4240" mass="471614">MTSVWKRLQRVGKKAAKFQFAASFQELTIECTQKWQPDKVRVVWIRRNRRHSTKLHSWQPGIGNSYRGLVLWQVPESLDITVTLFKEPTAEEFEDKDWTFVIENESKGRRKVLASADVNMKKYASATPAQYNITLKLKPLSVKVVDATLKISLSCVFLKEGKATDEDMQSLASLMSMKQSDIGNLDDFNESDDEATEERRSSLGPAHPHITAPRRPHSFHSDLCPAESFPIFLPPEAVSFSTSACEQSPHSPTFSHTSQTATSSIWRTKSVPSVSSVSPCLSSSSFPPGSFPVVLQQPPAPTQPRNIATTVVETGLVLTRPTSLPSAPETAPWQSEWRPPKCQAPLAQTNFSPKFLRISATHPEDPAVAQKKQRVEIPRLSSLPVGQSLKKKNEGELEFVASWTPPPHPITDHPSLPKPTSALYLSGPYLPPFPPPTTHTSTVTHSDQDAEFKRQLSTLSEEDQQSISPTTPGSSCLTKPESSGTAERSRNLHFGVTIVKTSQGPSMASHPTIARSSLHSEHSVEFSKTKMDQPDTNILRTFPPKQSAIVSDTSGSIPKPNAYSAISSSDLGVLPPASLLSKIGLGKSVREPAQETLLHLSDAAILSGAKSEKQTILTNSQRQNLQKGTNVFISALSMPSVKERNTWSTLYSDKGTPEDDSIVKFLSGQQATTSLNQKKESDSHFSSLTRGTTACCLEEVPCDVKGQAEISQTRLLYEKDTQRPVIKTTSHCIDDKSVNVSAVKLPLIPRENTSFPLQSTLQPEIPVEESLKKQCETYLESSCSQYPEIPGMPTSYQSQVIASKRLPSFSMHLPQYLDLIDTPFRQSVGNMTNMTQFLPACPEICSVPGLASVRSGVGYGNIWNKDTLWPEKIVVRELFFSCTPYAQEQDISNDDMNKNMVNMSSTCSHKDGIAGFSSVSLKTSLKPPKIIGSLPLCPEQRIIVGMPSRQTIIGFDDSWQVLKNVISERPLRSIFFLDQDQWPQSTAHLKCMIYMLPSCSHEATIPGFPSATREKTSKPFAPPTQHLSMENILLTCRETTKNTALVKDQSVIDSEETTGMARYIAREKSSSDSEELNQEIICHLKLPTVTHPILSILSLCPQQSKTPGIPALDENSSQNKDWHTLQKNIKERPEKNRSTCVVHWIQEDEKSVRSWKMVHMYGCCPQKTHIYGLPSSPCQELAMINLRHSYPKHVQILGIPSRTEQTLSLSCCKEWLSLKELSCDNMLVKKEMPVLCGALGFIKAVEGISLMSSSCPLYASVPGFPSALTPSYDPNMMTLLQSINKPTLPGLSSLVQQQGLVLPCNFRLQDEIMLEWPMEWCLIQPLSCPRVARSPGFPSIQHQMLADMVVTGGLLPTCPKHSKVCGIASKFTIQSDETEWNSKEWRSWKKLTRNPATLTVISDPKISFKEKEVVKIMVSMLPSCPKHSNTMGIPSKVVERQVFIKEGPDMLKPFASFPEYSKIQGIPADNRAKEVESWFDTMQAFWTISLTRRIFKHQNDSLKEISYRHNAAMLSMLALCPKQSLIPGFPSAAQPPPQAVTTTMEKPSDSTQLMPCCPSKSNIVGCPTRYVSYSKVVGWPVGSKMTPGYIQFYTRSCPFTDRTKTVLCLKPPCQPSHIDCLPNMVNIVPSCPMKASVLGLTSTHVHQSGNGWTFKTLLSSRWPSLDKKTLLKTISVTETVMNTEFEDDEQKKVNSLTCPVREIVRGLPSSNCETQKCLPLTHLSEVTKLCEDTKPTAETTKHVCSPLGMCKDEQGFWTVDELCILEKGDLHCRMWHSVPDMSLVLSVKKSPPNMVPQIVADASEPTSQGQTNSEEQELEKINALYKEEGGEEITKNALGQEWEKANVTILDKETDVKIKTDIGVIKQYPTCPALSSTCKGFATASTIDHCLQESEITRNKTQNKNEMGTNDHSCDSEENADLIENSFSMTRCVQVHVGTKNRNKLFFLKDNCPRMTTIAGMPSKLLNADHIWPVNHTTIWTQPPTMEKYLHFFTLDVNEGRNKEQMVLMVPSCPTWSKHVGFPSLSESSISFGRLCPSCPYVSSISGLPSLRKNLNCFWISEHKSITHKKEKLPSISNTLSTLEDCAKYMISFLSSCPQTSCVKGLPSLRTNHLDENPGPALSNINIAIHEDRSDIEGMKILPVLAKSFPSDSCIPSNVSNSNHPQKCNSFSIITLLPLCPAKSEMSGFPSMQKPDSKDWNIIQCPLWKKQMKEEPLLLFKNNEIHKDVQGILSLAQSCPRNSNIFGFPSVPNPGRTDLLDMSNIVSLSCPKISLIPGFPSSHPVGQWTVSKEQLSQPRFKENQELLMYERDQDESAIKTMVSLVPSCSKTAQTPEFPCHPSPLNLYWEPNIVSLLSLCPKVSRILGFAQVARGRDVQWVSEKEPLLKKLLWNKITCDMSVGKKDHLRNMVSLVPSCPEVACIPGFPCVPSPQVLFNGLNVVSILPLCQTVSTISGFSSLEENNENRWVDKISLMHRPQKTIFIMNNMETDNDNLAMAALCPSCPRAPKIPGFPSYPRYNMLSFLPVCPKVCSFPGSASFQGASKFLWLSEEHILGRLSPTETCVRIHIPYEDEKTTKTMFALIPSCPQRSIIPGFPSAPLSKSKFNPNMIHFAPCCSRVSTIEGFSSTASTSSTNWLNETKAILKGPTKKTADLIQTLSEQYQLCSNNMVTLVTSCPKEARICGFPSAPVANRPPNMVSLYGSAPCVSQVPGFPSARMLSARHVRAQMWATRAVFFDVKCHSEKDFPSVNLSVKQNVEEYKGIVAMAPMCPHLSETRGFTSIQQLYSVEKEENPSLTVMPPAQSTLLCCKGIEIEDHTEISSSTEVTYGKICSIAKNNYQVVIYTHIHVSFLLYVDCAVDKIADEDIQTVMNPPDTAEAVAGWEVLEAEGPVTEKCAESSLSANKEETGLVKAIVGVFHKGYETVVSILGPSSSTLNEDNNQPKHILSAEVKDKSLSDNVCPDFVKSTFSMEDIEGQVEDIDIDYPPSSEPYLEKWVSDRSRSPSLTSCSDDEHLVCSSMKKWPPLTESDIDDISNASGEQIIEPEDAHDQYLEEEGRLSGENIVQTSLLAEGLLEICKTEEEDSEIKTVTPSSQLTSSFGQNCTEDTFASYQLRTCNDFFLEAKDEIQEQESLNKPFDHKSLSKTKVCISHQDATAKRTLLKPQEEGQRQIKDELFQPLGGKDDLTPGSKQNYEFLALKPCCEVADVQFSNKDLNEKLPSLGTSKNIIKGSCSSLALRPCCEVADVHISNKDLNEKIPSLGTSKNIIKGSCSITPPKNDYIQEIATYASDHDRQAECVPLLVNIAAPPRVKKWDSSLPPPQMTLPFKPPRKKGSIIEEQQDYRANIDAGLTTLGCGPALTTETSMDLFKASEPLQNIEPCQGATNGNLQHIASEETGVLAELVYSKDADQTCFDPEEVLTESEGPLMVQIASSVTSIETSNIYTVELQQEQECIDQTTSSIIKKIRSSKRSRQSLSLQSECAGEIKAEKDTQETKLIPMPRFRKRLTGCLLDEYSPTNRTPQNFSELEIPAPRQDSTWSISSSTDPPIVVSKSEVTDNVRLRRSRLSTESKSQEKDSDTSQENTSSSSLPVPKPRSKKRFSGSFPNNVTIPCEPKKVSVLECGETNQLNEKSALPVPSPQTKKLCAIDKDDTLLVENRISVKSSYKYVEGTFLNSKDANEPTMDPSMIPELSQEVEPIKHFPDEQIDDSHAVPVPTSRDNRQHLGNYKDIEQKPAFPQEEQRDEELDDCFLSVDLAAQSVEDDRESKRTEGSSKHLPVANADKLLSGSVKSDQTSQQADGSASFGSPSLVTSSKSLLEWCKEVTQGHKGLKITNFSTSWRNGLAFCAILHHFHPEMINYEILDPYDIKNNNKKAFDGFDVLGISRLIESSDMVTPTVPDRLIVMTYLNQIRTHFTGQELSVLHIEKDSSVSSYAVTGDLDNKEDPEATVRYCAQKLQDEGITLKTNVASAFVDDNSDVRDMVPPPRTKQSQGDGAGRSHSPVVPPRTSFLCKTGFSHVKDADLVKKRRSQRRSGSLDEGAKFESIASQDDMVLSQQKSKTARAEAAAKEERQEGQDPNQYVLNEMEALEAEQNHIDNRAGAVERRLRQLLETGSDKVEEERLIQEWFVLVNKKNALIRRQDHLQLLLEEQDLERRFELLKKELRDLMAIEEWQKTPAHEQREHLLLQELVSLVNKRDELVQNMDAKERGALEEDERLEQGLEQRRRKYAKQQTECVLQ</sequence>
<keyword evidence="2" id="KW-0597">Phosphoprotein</keyword>
<dbReference type="PROSITE" id="PS50021">
    <property type="entry name" value="CH"/>
    <property type="match status" value="1"/>
</dbReference>
<comment type="subcellular location">
    <subcellularLocation>
        <location evidence="1">Endosome</location>
    </subcellularLocation>
</comment>
<dbReference type="FunFam" id="1.10.418.10:FF:000023">
    <property type="entry name" value="EH domain-binding protein 1 isoform X1"/>
    <property type="match status" value="1"/>
</dbReference>
<evidence type="ECO:0000256" key="4">
    <source>
        <dbReference type="ARBA" id="ARBA00023054"/>
    </source>
</evidence>
<dbReference type="GO" id="GO:0005768">
    <property type="term" value="C:endosome"/>
    <property type="evidence" value="ECO:0007669"/>
    <property type="project" value="UniProtKB-SubCell"/>
</dbReference>
<dbReference type="SMART" id="SM01203">
    <property type="entry name" value="DUF3585"/>
    <property type="match status" value="1"/>
</dbReference>
<organism evidence="10 11">
    <name type="scientific">Cynoglossus semilaevis</name>
    <name type="common">Tongue sole</name>
    <dbReference type="NCBI Taxonomy" id="244447"/>
    <lineage>
        <taxon>Eukaryota</taxon>
        <taxon>Metazoa</taxon>
        <taxon>Chordata</taxon>
        <taxon>Craniata</taxon>
        <taxon>Vertebrata</taxon>
        <taxon>Euteleostomi</taxon>
        <taxon>Actinopterygii</taxon>
        <taxon>Neopterygii</taxon>
        <taxon>Teleostei</taxon>
        <taxon>Neoteleostei</taxon>
        <taxon>Acanthomorphata</taxon>
        <taxon>Carangaria</taxon>
        <taxon>Pleuronectiformes</taxon>
        <taxon>Pleuronectoidei</taxon>
        <taxon>Cynoglossidae</taxon>
        <taxon>Cynoglossinae</taxon>
        <taxon>Cynoglossus</taxon>
    </lineage>
</organism>
<dbReference type="PANTHER" id="PTHR23167">
    <property type="entry name" value="CALPONIN HOMOLOGY DOMAIN-CONTAINING PROTEIN DDB_G0272472-RELATED"/>
    <property type="match status" value="1"/>
</dbReference>
<evidence type="ECO:0000259" key="9">
    <source>
        <dbReference type="PROSITE" id="PS51848"/>
    </source>
</evidence>
<evidence type="ECO:0000259" key="7">
    <source>
        <dbReference type="PROSITE" id="PS50021"/>
    </source>
</evidence>
<feature type="compositionally biased region" description="Basic and acidic residues" evidence="6">
    <location>
        <begin position="3720"/>
        <end position="3734"/>
    </location>
</feature>
<evidence type="ECO:0000256" key="5">
    <source>
        <dbReference type="SAM" id="Coils"/>
    </source>
</evidence>
<feature type="compositionally biased region" description="Basic and acidic residues" evidence="6">
    <location>
        <begin position="3766"/>
        <end position="3775"/>
    </location>
</feature>
<dbReference type="Proteomes" id="UP000265120">
    <property type="component" value="Chromosome 1"/>
</dbReference>
<keyword evidence="3" id="KW-0967">Endosome</keyword>
<dbReference type="Ensembl" id="ENSCSET00000029581.1">
    <property type="protein sequence ID" value="ENSCSEP00000029180.1"/>
    <property type="gene ID" value="ENSCSEG00000018606.1"/>
</dbReference>
<evidence type="ECO:0000259" key="8">
    <source>
        <dbReference type="PROSITE" id="PS51840"/>
    </source>
</evidence>